<dbReference type="EMBL" id="DQ886773">
    <property type="protein sequence ID" value="ABI52690.1"/>
    <property type="molecule type" value="mRNA"/>
</dbReference>
<feature type="non-terminal residue" evidence="1">
    <location>
        <position position="1"/>
    </location>
</feature>
<accession>Q09JS3</accession>
<protein>
    <submittedName>
        <fullName evidence="1">Kunitz domain</fullName>
    </submittedName>
</protein>
<dbReference type="AlphaFoldDB" id="Q09JS3"/>
<name>Q09JS3_ARGMO</name>
<dbReference type="InterPro" id="IPR036880">
    <property type="entry name" value="Kunitz_BPTI_sf"/>
</dbReference>
<reference evidence="1" key="1">
    <citation type="journal article" date="2008" name="Insect Biochem. Mol. Biol.">
        <title>Comparative sialomics between hard and soft ticks: implications for the evolution of blood-feeding behavior.</title>
        <authorList>
            <person name="Mans B.J."/>
            <person name="Andersen J.F."/>
            <person name="Francischetti I.M."/>
            <person name="Valenzuela J.G."/>
            <person name="Schwan T.G."/>
            <person name="Pham V.M."/>
            <person name="Garfield M.K."/>
            <person name="Hammer C.H."/>
            <person name="Ribeiro J.M."/>
        </authorList>
    </citation>
    <scope>NUCLEOTIDE SEQUENCE</scope>
    <source>
        <strain evidence="1">AM-176</strain>
        <tissue evidence="1">Adult salivary gland</tissue>
    </source>
</reference>
<evidence type="ECO:0000313" key="1">
    <source>
        <dbReference type="EMBL" id="ABI52690.1"/>
    </source>
</evidence>
<dbReference type="GO" id="GO:0004867">
    <property type="term" value="F:serine-type endopeptidase inhibitor activity"/>
    <property type="evidence" value="ECO:0007669"/>
    <property type="project" value="InterPro"/>
</dbReference>
<sequence>ETGKCEKGLDCYADTVGNVFFPGENCDKVCAGYNGPVAKPFTRKRCVCAEPMAQLESCGPLEKVVRWTHEKGTHMCHKVWVCKNQTGNVFETQLECHYTCSTYGKKSCTEIQSLRVEF</sequence>
<proteinExistence type="evidence at transcript level"/>
<organism evidence="1">
    <name type="scientific">Argas monolakensis</name>
    <name type="common">Mono lake bird tick</name>
    <dbReference type="NCBI Taxonomy" id="34602"/>
    <lineage>
        <taxon>Eukaryota</taxon>
        <taxon>Metazoa</taxon>
        <taxon>Ecdysozoa</taxon>
        <taxon>Arthropoda</taxon>
        <taxon>Chelicerata</taxon>
        <taxon>Arachnida</taxon>
        <taxon>Acari</taxon>
        <taxon>Parasitiformes</taxon>
        <taxon>Ixodida</taxon>
        <taxon>Ixodoidea</taxon>
        <taxon>Argasidae</taxon>
        <taxon>Argasinae</taxon>
        <taxon>Argas</taxon>
    </lineage>
</organism>
<dbReference type="SUPFAM" id="SSF57362">
    <property type="entry name" value="BPTI-like"/>
    <property type="match status" value="1"/>
</dbReference>